<evidence type="ECO:0000256" key="2">
    <source>
        <dbReference type="ARBA" id="ARBA00012903"/>
    </source>
</evidence>
<dbReference type="PROSITE" id="PS00383">
    <property type="entry name" value="TYR_PHOSPHATASE_1"/>
    <property type="match status" value="1"/>
</dbReference>
<name>A0A1V9Y998_ACHHY</name>
<dbReference type="OrthoDB" id="271628at2759"/>
<feature type="binding site" evidence="10">
    <location>
        <begin position="137"/>
        <end position="143"/>
    </location>
    <ligand>
        <name>substrate</name>
    </ligand>
</feature>
<dbReference type="SUPFAM" id="SSF57903">
    <property type="entry name" value="FYVE/PHD zinc finger"/>
    <property type="match status" value="1"/>
</dbReference>
<dbReference type="CDD" id="cd14507">
    <property type="entry name" value="PTP-MTM-like"/>
    <property type="match status" value="1"/>
</dbReference>
<keyword evidence="18" id="KW-1185">Reference proteome</keyword>
<dbReference type="AlphaFoldDB" id="A0A1V9Y998"/>
<dbReference type="GO" id="GO:0052629">
    <property type="term" value="F:phosphatidylinositol-3,5-bisphosphate 3-phosphatase activity"/>
    <property type="evidence" value="ECO:0007669"/>
    <property type="project" value="UniProtKB-EC"/>
</dbReference>
<feature type="compositionally biased region" description="Low complexity" evidence="13">
    <location>
        <begin position="386"/>
        <end position="396"/>
    </location>
</feature>
<feature type="region of interest" description="Disordered" evidence="13">
    <location>
        <begin position="386"/>
        <end position="406"/>
    </location>
</feature>
<keyword evidence="5" id="KW-0378">Hydrolase</keyword>
<dbReference type="GO" id="GO:0008270">
    <property type="term" value="F:zinc ion binding"/>
    <property type="evidence" value="ECO:0007669"/>
    <property type="project" value="UniProtKB-KW"/>
</dbReference>
<dbReference type="PROSITE" id="PS50056">
    <property type="entry name" value="TYR_PHOSPHATASE_2"/>
    <property type="match status" value="1"/>
</dbReference>
<comment type="subcellular location">
    <subcellularLocation>
        <location evidence="1">Endomembrane system</location>
        <topology evidence="1">Peripheral membrane protein</topology>
    </subcellularLocation>
</comment>
<sequence length="637" mass="71060">MNSKEDRELLWAIRDAAFAGDDDLGRPKPNAVVHIVDARPEINAKSNALAGKGHESAKHYDRDGVPCASIAFMGIDNIHVVRTSFNVLSQALYQVDDTTFFSTLQKSRWLEHITSILQGATEMASHLERGDAVLVHCSDGWDRTSQLSALAQLMLDPFYRTIEGFAILVEKDWCSFGHMFAKRCAFPTSDDTSPVFLQFLDAVYQLTLQFPTHFQFNEMYLATVADAVYTSWFGTFQKNSEKDRKTFVESVATVSLWDTVRASTESYLNPLFSSDRHDPMIPVCKVRLMQLWTSQYQKAISHMRLQQREMEMLAMIRTQDHQLSRLTGMLTPEQSVGLRILQLRSEIQQLHRLMSVSTELPDSLAAPAAKPASLLRRVSSVLNLSPTASGVSSSSSFDAPVGRSRSNSLKVRHGLANLLGSKAAQASDMAALKSEMAELERQLDDLQLQARSLDDAAHRRMQTLRFETFNSPSEVVSVNDDAEPPSPSPMVLSPPLSITNRATMTSAHLVNTTSNTTRRVALLAMTDFGTHRSLSGVHGRNARSASSPAYASSPAVATRPTMSSMNSQPVWELDRDAACCKRCKKKFIAVYRSRHHCRCCGYVFCGRCTNHRMQLPEFGYYEMVRVCRLCYTTGGDP</sequence>
<gene>
    <name evidence="17" type="ORF">ACHHYP_16272</name>
</gene>
<dbReference type="InterPro" id="IPR029021">
    <property type="entry name" value="Prot-tyrosine_phosphatase-like"/>
</dbReference>
<dbReference type="InterPro" id="IPR011011">
    <property type="entry name" value="Znf_FYVE_PHD"/>
</dbReference>
<comment type="caution">
    <text evidence="17">The sequence shown here is derived from an EMBL/GenBank/DDBJ whole genome shotgun (WGS) entry which is preliminary data.</text>
</comment>
<feature type="binding site" evidence="10">
    <location>
        <begin position="77"/>
        <end position="78"/>
    </location>
    <ligand>
        <name>substrate</name>
    </ligand>
</feature>
<dbReference type="PROSITE" id="PS50178">
    <property type="entry name" value="ZF_FYVE"/>
    <property type="match status" value="1"/>
</dbReference>
<evidence type="ECO:0000259" key="14">
    <source>
        <dbReference type="PROSITE" id="PS50056"/>
    </source>
</evidence>
<dbReference type="InterPro" id="IPR016130">
    <property type="entry name" value="Tyr_Pase_AS"/>
</dbReference>
<evidence type="ECO:0000256" key="3">
    <source>
        <dbReference type="ARBA" id="ARBA00022723"/>
    </source>
</evidence>
<keyword evidence="12" id="KW-0175">Coiled coil</keyword>
<feature type="domain" description="FYVE-type" evidence="15">
    <location>
        <begin position="574"/>
        <end position="635"/>
    </location>
</feature>
<dbReference type="STRING" id="1202772.A0A1V9Y998"/>
<evidence type="ECO:0000259" key="16">
    <source>
        <dbReference type="PROSITE" id="PS51339"/>
    </source>
</evidence>
<keyword evidence="3" id="KW-0479">Metal-binding</keyword>
<dbReference type="InterPro" id="IPR030564">
    <property type="entry name" value="Myotubularin"/>
</dbReference>
<feature type="active site" description="Phosphocysteine intermediate" evidence="9">
    <location>
        <position position="137"/>
    </location>
</feature>
<dbReference type="EC" id="3.1.3.95" evidence="2"/>
<organism evidence="17 18">
    <name type="scientific">Achlya hypogyna</name>
    <name type="common">Oomycete</name>
    <name type="synonym">Protoachlya hypogyna</name>
    <dbReference type="NCBI Taxonomy" id="1202772"/>
    <lineage>
        <taxon>Eukaryota</taxon>
        <taxon>Sar</taxon>
        <taxon>Stramenopiles</taxon>
        <taxon>Oomycota</taxon>
        <taxon>Saprolegniomycetes</taxon>
        <taxon>Saprolegniales</taxon>
        <taxon>Achlyaceae</taxon>
        <taxon>Achlya</taxon>
    </lineage>
</organism>
<keyword evidence="7" id="KW-0472">Membrane</keyword>
<feature type="region of interest" description="Disordered" evidence="13">
    <location>
        <begin position="535"/>
        <end position="562"/>
    </location>
</feature>
<evidence type="ECO:0000259" key="15">
    <source>
        <dbReference type="PROSITE" id="PS50178"/>
    </source>
</evidence>
<keyword evidence="4 11" id="KW-0863">Zinc-finger</keyword>
<protein>
    <recommendedName>
        <fullName evidence="2">phosphatidylinositol-3,5-bisphosphate 3-phosphatase</fullName>
        <ecNumber evidence="2">3.1.3.95</ecNumber>
    </recommendedName>
    <alternativeName>
        <fullName evidence="8">Phosphatidylinositol-3,5-bisphosphate 3-phosphatase</fullName>
    </alternativeName>
</protein>
<feature type="coiled-coil region" evidence="12">
    <location>
        <begin position="422"/>
        <end position="456"/>
    </location>
</feature>
<accession>A0A1V9Y998</accession>
<dbReference type="SMART" id="SM00064">
    <property type="entry name" value="FYVE"/>
    <property type="match status" value="1"/>
</dbReference>
<evidence type="ECO:0000256" key="9">
    <source>
        <dbReference type="PIRSR" id="PIRSR630564-1"/>
    </source>
</evidence>
<proteinExistence type="predicted"/>
<dbReference type="EMBL" id="JNBR01002507">
    <property type="protein sequence ID" value="OQR82283.1"/>
    <property type="molecule type" value="Genomic_DNA"/>
</dbReference>
<keyword evidence="6" id="KW-0862">Zinc</keyword>
<dbReference type="Proteomes" id="UP000243579">
    <property type="component" value="Unassembled WGS sequence"/>
</dbReference>
<evidence type="ECO:0000256" key="5">
    <source>
        <dbReference type="ARBA" id="ARBA00022801"/>
    </source>
</evidence>
<evidence type="ECO:0000313" key="18">
    <source>
        <dbReference type="Proteomes" id="UP000243579"/>
    </source>
</evidence>
<feature type="domain" description="Tyrosine specific protein phosphatases" evidence="14">
    <location>
        <begin position="107"/>
        <end position="150"/>
    </location>
</feature>
<evidence type="ECO:0000256" key="1">
    <source>
        <dbReference type="ARBA" id="ARBA00004184"/>
    </source>
</evidence>
<evidence type="ECO:0000256" key="12">
    <source>
        <dbReference type="SAM" id="Coils"/>
    </source>
</evidence>
<evidence type="ECO:0000256" key="6">
    <source>
        <dbReference type="ARBA" id="ARBA00022833"/>
    </source>
</evidence>
<evidence type="ECO:0000256" key="7">
    <source>
        <dbReference type="ARBA" id="ARBA00023136"/>
    </source>
</evidence>
<evidence type="ECO:0000256" key="10">
    <source>
        <dbReference type="PIRSR" id="PIRSR630564-2"/>
    </source>
</evidence>
<evidence type="ECO:0000256" key="8">
    <source>
        <dbReference type="ARBA" id="ARBA00032571"/>
    </source>
</evidence>
<evidence type="ECO:0000256" key="4">
    <source>
        <dbReference type="ARBA" id="ARBA00022771"/>
    </source>
</evidence>
<feature type="compositionally biased region" description="Low complexity" evidence="13">
    <location>
        <begin position="542"/>
        <end position="555"/>
    </location>
</feature>
<dbReference type="InterPro" id="IPR000306">
    <property type="entry name" value="Znf_FYVE"/>
</dbReference>
<dbReference type="PANTHER" id="PTHR10807:SF128">
    <property type="entry name" value="PHOSPHATIDYLINOSITOL-3,5-BISPHOSPHATE 3-PHOSPHATASE"/>
    <property type="match status" value="1"/>
</dbReference>
<dbReference type="Gene3D" id="3.30.40.10">
    <property type="entry name" value="Zinc/RING finger domain, C3HC4 (zinc finger)"/>
    <property type="match status" value="1"/>
</dbReference>
<dbReference type="InterPro" id="IPR000387">
    <property type="entry name" value="Tyr_Pase_dom"/>
</dbReference>
<dbReference type="InterPro" id="IPR010569">
    <property type="entry name" value="Myotubularin-like_Pase_dom"/>
</dbReference>
<reference evidence="17 18" key="1">
    <citation type="journal article" date="2014" name="Genome Biol. Evol.">
        <title>The secreted proteins of Achlya hypogyna and Thraustotheca clavata identify the ancestral oomycete secretome and reveal gene acquisitions by horizontal gene transfer.</title>
        <authorList>
            <person name="Misner I."/>
            <person name="Blouin N."/>
            <person name="Leonard G."/>
            <person name="Richards T.A."/>
            <person name="Lane C.E."/>
        </authorList>
    </citation>
    <scope>NUCLEOTIDE SEQUENCE [LARGE SCALE GENOMIC DNA]</scope>
    <source>
        <strain evidence="17 18">ATCC 48635</strain>
    </source>
</reference>
<evidence type="ECO:0000256" key="11">
    <source>
        <dbReference type="PROSITE-ProRule" id="PRU00091"/>
    </source>
</evidence>
<feature type="domain" description="Myotubularin phosphatase" evidence="16">
    <location>
        <begin position="1"/>
        <end position="296"/>
    </location>
</feature>
<dbReference type="SUPFAM" id="SSF52799">
    <property type="entry name" value="(Phosphotyrosine protein) phosphatases II"/>
    <property type="match status" value="1"/>
</dbReference>
<dbReference type="InterPro" id="IPR017455">
    <property type="entry name" value="Znf_FYVE-rel"/>
</dbReference>
<dbReference type="InterPro" id="IPR013083">
    <property type="entry name" value="Znf_RING/FYVE/PHD"/>
</dbReference>
<dbReference type="PANTHER" id="PTHR10807">
    <property type="entry name" value="MYOTUBULARIN-RELATED"/>
    <property type="match status" value="1"/>
</dbReference>
<dbReference type="GO" id="GO:0012505">
    <property type="term" value="C:endomembrane system"/>
    <property type="evidence" value="ECO:0007669"/>
    <property type="project" value="UniProtKB-SubCell"/>
</dbReference>
<dbReference type="Pfam" id="PF06602">
    <property type="entry name" value="Myotub-related"/>
    <property type="match status" value="1"/>
</dbReference>
<dbReference type="Pfam" id="PF01363">
    <property type="entry name" value="FYVE"/>
    <property type="match status" value="1"/>
</dbReference>
<evidence type="ECO:0000313" key="17">
    <source>
        <dbReference type="EMBL" id="OQR82283.1"/>
    </source>
</evidence>
<dbReference type="GO" id="GO:0005737">
    <property type="term" value="C:cytoplasm"/>
    <property type="evidence" value="ECO:0007669"/>
    <property type="project" value="TreeGrafter"/>
</dbReference>
<evidence type="ECO:0000256" key="13">
    <source>
        <dbReference type="SAM" id="MobiDB-lite"/>
    </source>
</evidence>
<dbReference type="PROSITE" id="PS51339">
    <property type="entry name" value="PPASE_MYOTUBULARIN"/>
    <property type="match status" value="1"/>
</dbReference>